<evidence type="ECO:0000313" key="4">
    <source>
        <dbReference type="EMBL" id="KAK2162228.1"/>
    </source>
</evidence>
<dbReference type="AlphaFoldDB" id="A0AAD9JZ96"/>
<name>A0AAD9JZ96_9ANNE</name>
<proteinExistence type="predicted"/>
<feature type="region of interest" description="Disordered" evidence="2">
    <location>
        <begin position="182"/>
        <end position="285"/>
    </location>
</feature>
<feature type="region of interest" description="Disordered" evidence="2">
    <location>
        <begin position="308"/>
        <end position="348"/>
    </location>
</feature>
<comment type="caution">
    <text evidence="4">The sequence shown here is derived from an EMBL/GenBank/DDBJ whole genome shotgun (WGS) entry which is preliminary data.</text>
</comment>
<evidence type="ECO:0000313" key="5">
    <source>
        <dbReference type="Proteomes" id="UP001208570"/>
    </source>
</evidence>
<protein>
    <recommendedName>
        <fullName evidence="3">CBF1-interacting co-repressor CIR N-terminal domain-containing protein</fullName>
    </recommendedName>
</protein>
<evidence type="ECO:0000256" key="1">
    <source>
        <dbReference type="SAM" id="Coils"/>
    </source>
</evidence>
<dbReference type="EMBL" id="JAODUP010000101">
    <property type="protein sequence ID" value="KAK2162228.1"/>
    <property type="molecule type" value="Genomic_DNA"/>
</dbReference>
<feature type="compositionally biased region" description="Basic residues" evidence="2">
    <location>
        <begin position="224"/>
        <end position="255"/>
    </location>
</feature>
<feature type="compositionally biased region" description="Basic and acidic residues" evidence="2">
    <location>
        <begin position="308"/>
        <end position="328"/>
    </location>
</feature>
<gene>
    <name evidence="4" type="ORF">LSH36_101g00079</name>
</gene>
<evidence type="ECO:0000259" key="3">
    <source>
        <dbReference type="SMART" id="SM01083"/>
    </source>
</evidence>
<feature type="compositionally biased region" description="Basic residues" evidence="2">
    <location>
        <begin position="338"/>
        <end position="348"/>
    </location>
</feature>
<keyword evidence="5" id="KW-1185">Reference proteome</keyword>
<accession>A0AAD9JZ96</accession>
<dbReference type="Proteomes" id="UP001208570">
    <property type="component" value="Unassembled WGS sequence"/>
</dbReference>
<keyword evidence="1" id="KW-0175">Coiled coil</keyword>
<feature type="domain" description="CBF1-interacting co-repressor CIR N-terminal" evidence="3">
    <location>
        <begin position="8"/>
        <end position="44"/>
    </location>
</feature>
<dbReference type="SMART" id="SM01083">
    <property type="entry name" value="Cir_N"/>
    <property type="match status" value="1"/>
</dbReference>
<feature type="coiled-coil region" evidence="1">
    <location>
        <begin position="17"/>
        <end position="44"/>
    </location>
</feature>
<dbReference type="PANTHER" id="PTHR22093:SF0">
    <property type="entry name" value="LEUKOCYTE RECEPTOR CLUSTER MEMBER 1"/>
    <property type="match status" value="1"/>
</dbReference>
<evidence type="ECO:0000256" key="2">
    <source>
        <dbReference type="SAM" id="MobiDB-lite"/>
    </source>
</evidence>
<reference evidence="4" key="1">
    <citation type="journal article" date="2023" name="Mol. Biol. Evol.">
        <title>Third-Generation Sequencing Reveals the Adaptive Role of the Epigenome in Three Deep-Sea Polychaetes.</title>
        <authorList>
            <person name="Perez M."/>
            <person name="Aroh O."/>
            <person name="Sun Y."/>
            <person name="Lan Y."/>
            <person name="Juniper S.K."/>
            <person name="Young C.R."/>
            <person name="Angers B."/>
            <person name="Qian P.Y."/>
        </authorList>
    </citation>
    <scope>NUCLEOTIDE SEQUENCE</scope>
    <source>
        <strain evidence="4">P08H-3</strain>
    </source>
</reference>
<feature type="compositionally biased region" description="Polar residues" evidence="2">
    <location>
        <begin position="256"/>
        <end position="283"/>
    </location>
</feature>
<organism evidence="4 5">
    <name type="scientific">Paralvinella palmiformis</name>
    <dbReference type="NCBI Taxonomy" id="53620"/>
    <lineage>
        <taxon>Eukaryota</taxon>
        <taxon>Metazoa</taxon>
        <taxon>Spiralia</taxon>
        <taxon>Lophotrochozoa</taxon>
        <taxon>Annelida</taxon>
        <taxon>Polychaeta</taxon>
        <taxon>Sedentaria</taxon>
        <taxon>Canalipalpata</taxon>
        <taxon>Terebellida</taxon>
        <taxon>Terebelliformia</taxon>
        <taxon>Alvinellidae</taxon>
        <taxon>Paralvinella</taxon>
    </lineage>
</organism>
<dbReference type="PANTHER" id="PTHR22093">
    <property type="entry name" value="LEUKOCYTE RECEPTOR CLUSTER LRC MEMBER 1"/>
    <property type="match status" value="1"/>
</dbReference>
<dbReference type="Pfam" id="PF10197">
    <property type="entry name" value="Cir_N"/>
    <property type="match status" value="1"/>
</dbReference>
<dbReference type="InterPro" id="IPR039875">
    <property type="entry name" value="LENG1-like"/>
</dbReference>
<feature type="compositionally biased region" description="Basic and acidic residues" evidence="2">
    <location>
        <begin position="93"/>
        <end position="105"/>
    </location>
</feature>
<dbReference type="InterPro" id="IPR019339">
    <property type="entry name" value="CIR_N_dom"/>
</dbReference>
<sequence>MNILPKKSWHVRTKQNIERVRRDEAKAAEEQKEIERRIALAESEARTDLLRVKARKRKREDDDEEDSRVGPSVGHINFFQEEEDGLKKSGTNAEHEAEKRMEKEKQEKAIGLLTYLGQSSIESQNEKPWYFKPPEKRQKLEVSPDCDNLIKKKEEFDLKHKWGADPMKMMIQYLDTKEKVVDRDKGVPSRGVSHGYTVRTQQVVQPELGKSAVLHSANEASSLKKGKKLKRHEKHRKKRKKEYKKKKHKHKKKKFSQTLSSAAGNIPESSGSVTTADSTSCGRSIQELRAERIRRENEERKKREELLAKLRGDVPKQKEIPDDRERRYNSQFNPELVRKRKKKSSEVI</sequence>
<feature type="region of interest" description="Disordered" evidence="2">
    <location>
        <begin position="49"/>
        <end position="105"/>
    </location>
</feature>